<dbReference type="InterPro" id="IPR053180">
    <property type="entry name" value="Ca-binding_acidic-repeat"/>
</dbReference>
<dbReference type="Proteomes" id="UP000183994">
    <property type="component" value="Unassembled WGS sequence"/>
</dbReference>
<feature type="transmembrane region" description="Helical" evidence="5">
    <location>
        <begin position="934"/>
        <end position="955"/>
    </location>
</feature>
<dbReference type="InterPro" id="IPR028974">
    <property type="entry name" value="TSP_type-3_rpt"/>
</dbReference>
<dbReference type="OrthoDB" id="7156875at2"/>
<comment type="subcellular location">
    <subcellularLocation>
        <location evidence="1">Secreted</location>
    </subcellularLocation>
</comment>
<evidence type="ECO:0000256" key="4">
    <source>
        <dbReference type="ARBA" id="ARBA00022837"/>
    </source>
</evidence>
<dbReference type="RefSeq" id="WP_073476823.1">
    <property type="nucleotide sequence ID" value="NZ_FQZU01000017.1"/>
</dbReference>
<evidence type="ECO:0000256" key="2">
    <source>
        <dbReference type="ARBA" id="ARBA00022525"/>
    </source>
</evidence>
<dbReference type="InterPro" id="IPR010221">
    <property type="entry name" value="VCBS_dom"/>
</dbReference>
<evidence type="ECO:0000259" key="7">
    <source>
        <dbReference type="Pfam" id="PF17803"/>
    </source>
</evidence>
<evidence type="ECO:0000256" key="1">
    <source>
        <dbReference type="ARBA" id="ARBA00004613"/>
    </source>
</evidence>
<dbReference type="Pfam" id="PF17803">
    <property type="entry name" value="Cadherin_4"/>
    <property type="match status" value="1"/>
</dbReference>
<dbReference type="STRING" id="1121393.SAMN02745216_02836"/>
<dbReference type="Pfam" id="PF18884">
    <property type="entry name" value="TSP3_bac"/>
    <property type="match status" value="5"/>
</dbReference>
<feature type="chain" id="PRO_5013019957" evidence="6">
    <location>
        <begin position="27"/>
        <end position="1887"/>
    </location>
</feature>
<organism evidence="8 9">
    <name type="scientific">Desulfatibacillum alkenivorans DSM 16219</name>
    <dbReference type="NCBI Taxonomy" id="1121393"/>
    <lineage>
        <taxon>Bacteria</taxon>
        <taxon>Pseudomonadati</taxon>
        <taxon>Thermodesulfobacteriota</taxon>
        <taxon>Desulfobacteria</taxon>
        <taxon>Desulfobacterales</taxon>
        <taxon>Desulfatibacillaceae</taxon>
        <taxon>Desulfatibacillum</taxon>
    </lineage>
</organism>
<evidence type="ECO:0000256" key="5">
    <source>
        <dbReference type="SAM" id="Phobius"/>
    </source>
</evidence>
<keyword evidence="5" id="KW-1133">Transmembrane helix</keyword>
<dbReference type="InterPro" id="IPR059100">
    <property type="entry name" value="TSP3_bac"/>
</dbReference>
<keyword evidence="5" id="KW-0812">Transmembrane</keyword>
<dbReference type="Gene3D" id="4.10.1080.10">
    <property type="entry name" value="TSP type-3 repeat"/>
    <property type="match status" value="2"/>
</dbReference>
<dbReference type="Gene3D" id="2.130.10.130">
    <property type="entry name" value="Integrin alpha, N-terminal"/>
    <property type="match status" value="1"/>
</dbReference>
<dbReference type="Gene3D" id="2.60.40.3440">
    <property type="match status" value="2"/>
</dbReference>
<reference evidence="9" key="1">
    <citation type="submission" date="2016-11" db="EMBL/GenBank/DDBJ databases">
        <authorList>
            <person name="Varghese N."/>
            <person name="Submissions S."/>
        </authorList>
    </citation>
    <scope>NUCLEOTIDE SEQUENCE [LARGE SCALE GENOMIC DNA]</scope>
    <source>
        <strain evidence="9">DSM 16219</strain>
    </source>
</reference>
<accession>A0A1M6PHA5</accession>
<dbReference type="SUPFAM" id="SSF69318">
    <property type="entry name" value="Integrin alpha N-terminal domain"/>
    <property type="match status" value="1"/>
</dbReference>
<evidence type="ECO:0000256" key="6">
    <source>
        <dbReference type="SAM" id="SignalP"/>
    </source>
</evidence>
<dbReference type="InterPro" id="IPR028994">
    <property type="entry name" value="Integrin_alpha_N"/>
</dbReference>
<sequence length="1887" mass="205349">MQFCQRRRLLFKAIALCLSFMLPAMSVLPQLARAESQFVYQKESLYFVAQPKYSVDLERLLDACPDPTDTDGDGLPDRVEKILGTDPELTDSDFDRLDDYYEAEIGLDPLSPDSNKDGLSDYIEEKECSNRDFDGDGLPNAWDGDNDNDGVYDPLDLSPFACSIAKPSFRFHVHTTGKPMYINIQVRPRDPKHLRLPFQYFDWVDGDDKGTMQDRDNSKKDVCITPVLEVSASSLPNSDDLDKYGIYVIDGKAYVPLYTTDHFGSPSAFNGRIYYPADWQDRDITLDARLIWMVTGKTDQGLVAPGDDAYYQGELGANDSDSMGGGMAMGDINGNGRPDMVFTAVEAGETSDSEDSLSYLIGWDINSAGQPTSWSEKKSILSGGKHIQGADAALADLDGNGMLEMLLMHADNPEGANTFRYHVAWNLDANGDPAGGWGFLQNSPPMANNNAGAGAAIGDIDRNGDPDYLFAAIDKDSADKEFNYYIGWNVDSEYGLASSWSALKTAPAIVDNPAGAGAELADLDGNGTLDLILMALQEMDGANRMYFRVGWNLDASGEPESWSMVSQGPFFGGVTTGGGIAAHDINLDGKLDLVMTAMEDRGEDPDGFVARIQNTFQDSMGNAPINLAKYREDAILTGFTVEENHGSQVGVFYSDDVEQTMLANVQLAYEFLRGRETLSDVPARLSGLGISVASDVQSFGHQDEAMAALTGSMTPEALEALSPGESLPIACAFEDKAATVEMGQVQDHVRYQGNTFIVDMADAPVVTSKRIITPWYNTDTKEELNAFDVSSQAGSFAWADGLTGEDQSNFLDLAMAWNTGESDIYRMEEVISPQPDESSKVMSKVELGGKGLASLGRLAVGVHSTYKAAKVLRATTTISNFKLQYGSVSQAKVGSVSKLDRFIKGVGAMGWVFTAGVAMFAFFQIASSHGWSNLGIYSGAMYAALMTAYAIGLWAISCIPIVGGIISGLVALSDLLVGWITGSGWSQRVMEALVDFFVTTDELSRVDLRALGSDVTITDYDGNGLDVGDRIGITSRFQEYVYRYGPGYTNYWQSSYIKPYYALSPGMEEWGGHWEEITDEDWWYPGYYFKRWWNIGVWIELPNENACNNFPFTFRLKSDYKVYYEVCSTGCDVHSTTDTAYSDYSTIYFDVLPKNLEQFLGWSTVIKPLDTDGDGLMDVDQDGDGDPDAEMDSDGQVCTACSPLMWDTDVDGLSDAYEVETTGTNPNNRDSDFDGIPDGVEIIIGSNPNKIYDRDTDNDFLQDLYEYWGWGIFIPLGETSVPMHVYPSLSKSDADGDGLLDYMESLTRTNPWNTDTDGNGIPDSQEPALARCCSPPVTDYGRDQGDLRLPVRPLSSRRADPGEYVSFDVWCYFQNRLLTTGTWETVQYGVTSGAGSGSFWPSGVVNQGNSGFFKSYWGGNLPEEPGVFFIRFYNYWQDLETMPPDEDLPIIGAINSTGGDGWLSTGEDKDGDGLIDLNEYLGWPVAYRDNWGEQSYIATCDPTMKDTDLDGLTDAEEYAAGADPRDKDTDHDCLTDKQEVDLGSNPLSADTDSDGYWDMDEFLAGMSLFSADSDGNGETDNITLGKGIDPLANLPMALQNDTAKTPPNQSVTVDVLANDIFYGDGYPEVTEVSTPGHGQAQTDGENVTYTPDADYTGQDSFAYTASHGGQTAMATVIVTVAEINQAPKAYADSCSVVWNGSVSRLDTLSGTVLSNDTDPEHAPLTAVLTVQPQHGSVTLNNDGTFTYQHDGSATGQDVFNYKANDGENDSNEASVLVKIDLTGDTDSDGLLDWEEAEAGTLVDNPDTDGDGILDGDDPYPLYVMADFDGDGNLTLADLVMGLQILSGCAPSGVQAQYNGPGNDVDGDGLIGQEDIIFLLQTLAGSRN</sequence>
<dbReference type="NCBIfam" id="TIGR01965">
    <property type="entry name" value="VCBS_repeat"/>
    <property type="match status" value="1"/>
</dbReference>
<feature type="signal peptide" evidence="6">
    <location>
        <begin position="1"/>
        <end position="26"/>
    </location>
</feature>
<keyword evidence="2" id="KW-0964">Secreted</keyword>
<dbReference type="GO" id="GO:0005509">
    <property type="term" value="F:calcium ion binding"/>
    <property type="evidence" value="ECO:0007669"/>
    <property type="project" value="InterPro"/>
</dbReference>
<keyword evidence="9" id="KW-1185">Reference proteome</keyword>
<dbReference type="PANTHER" id="PTHR37467:SF1">
    <property type="entry name" value="EXPORTED CALCIUM-BINDING GLYCOPROTEIN"/>
    <property type="match status" value="1"/>
</dbReference>
<dbReference type="InterPro" id="IPR018247">
    <property type="entry name" value="EF_Hand_1_Ca_BS"/>
</dbReference>
<evidence type="ECO:0000313" key="9">
    <source>
        <dbReference type="Proteomes" id="UP000183994"/>
    </source>
</evidence>
<name>A0A1M6PHA5_9BACT</name>
<protein>
    <submittedName>
        <fullName evidence="8">VCBS repeat-containing protein</fullName>
    </submittedName>
</protein>
<evidence type="ECO:0000313" key="8">
    <source>
        <dbReference type="EMBL" id="SHK07345.1"/>
    </source>
</evidence>
<feature type="transmembrane region" description="Helical" evidence="5">
    <location>
        <begin position="902"/>
        <end position="922"/>
    </location>
</feature>
<evidence type="ECO:0000256" key="3">
    <source>
        <dbReference type="ARBA" id="ARBA00022729"/>
    </source>
</evidence>
<dbReference type="SUPFAM" id="SSF47473">
    <property type="entry name" value="EF-hand"/>
    <property type="match status" value="1"/>
</dbReference>
<keyword evidence="3 6" id="KW-0732">Signal</keyword>
<dbReference type="PROSITE" id="PS00018">
    <property type="entry name" value="EF_HAND_1"/>
    <property type="match status" value="3"/>
</dbReference>
<proteinExistence type="predicted"/>
<gene>
    <name evidence="8" type="ORF">SAMN02745216_02836</name>
</gene>
<keyword evidence="4" id="KW-0106">Calcium</keyword>
<dbReference type="PANTHER" id="PTHR37467">
    <property type="entry name" value="EXPORTED CALCIUM-BINDING GLYCOPROTEIN-RELATED"/>
    <property type="match status" value="1"/>
</dbReference>
<keyword evidence="5" id="KW-0472">Membrane</keyword>
<dbReference type="SUPFAM" id="SSF103647">
    <property type="entry name" value="TSP type-3 repeat"/>
    <property type="match status" value="1"/>
</dbReference>
<dbReference type="EMBL" id="FQZU01000017">
    <property type="protein sequence ID" value="SHK07345.1"/>
    <property type="molecule type" value="Genomic_DNA"/>
</dbReference>
<dbReference type="InterPro" id="IPR040853">
    <property type="entry name" value="RapA2_cadherin-like"/>
</dbReference>
<dbReference type="InterPro" id="IPR011992">
    <property type="entry name" value="EF-hand-dom_pair"/>
</dbReference>
<feature type="domain" description="RapA2 cadherin-like" evidence="7">
    <location>
        <begin position="1674"/>
        <end position="1747"/>
    </location>
</feature>